<name>A0A5J9ULS4_9POAL</name>
<comment type="caution">
    <text evidence="11">The sequence shown here is derived from an EMBL/GenBank/DDBJ whole genome shotgun (WGS) entry which is preliminary data.</text>
</comment>
<dbReference type="Gramene" id="TVU24364">
    <property type="protein sequence ID" value="TVU24364"/>
    <property type="gene ID" value="EJB05_26797"/>
</dbReference>
<dbReference type="OrthoDB" id="601334at2759"/>
<dbReference type="PROSITE" id="PS00108">
    <property type="entry name" value="PROTEIN_KINASE_ST"/>
    <property type="match status" value="1"/>
</dbReference>
<dbReference type="PROSITE" id="PS50011">
    <property type="entry name" value="PROTEIN_KINASE_DOM"/>
    <property type="match status" value="1"/>
</dbReference>
<feature type="region of interest" description="Disordered" evidence="9">
    <location>
        <begin position="1"/>
        <end position="20"/>
    </location>
</feature>
<evidence type="ECO:0000256" key="9">
    <source>
        <dbReference type="SAM" id="MobiDB-lite"/>
    </source>
</evidence>
<dbReference type="InterPro" id="IPR011009">
    <property type="entry name" value="Kinase-like_dom_sf"/>
</dbReference>
<dbReference type="AlphaFoldDB" id="A0A5J9ULS4"/>
<evidence type="ECO:0000256" key="7">
    <source>
        <dbReference type="ARBA" id="ARBA00047899"/>
    </source>
</evidence>
<dbReference type="Proteomes" id="UP000324897">
    <property type="component" value="Chromosome 2"/>
</dbReference>
<comment type="catalytic activity">
    <reaction evidence="8">
        <text>L-seryl-[protein] + ATP = O-phospho-L-seryl-[protein] + ADP + H(+)</text>
        <dbReference type="Rhea" id="RHEA:17989"/>
        <dbReference type="Rhea" id="RHEA-COMP:9863"/>
        <dbReference type="Rhea" id="RHEA-COMP:11604"/>
        <dbReference type="ChEBI" id="CHEBI:15378"/>
        <dbReference type="ChEBI" id="CHEBI:29999"/>
        <dbReference type="ChEBI" id="CHEBI:30616"/>
        <dbReference type="ChEBI" id="CHEBI:83421"/>
        <dbReference type="ChEBI" id="CHEBI:456216"/>
        <dbReference type="EC" id="2.7.11.1"/>
    </reaction>
</comment>
<dbReference type="EMBL" id="RWGY01000013">
    <property type="protein sequence ID" value="TVU24364.1"/>
    <property type="molecule type" value="Genomic_DNA"/>
</dbReference>
<dbReference type="InterPro" id="IPR000719">
    <property type="entry name" value="Prot_kinase_dom"/>
</dbReference>
<evidence type="ECO:0000259" key="10">
    <source>
        <dbReference type="PROSITE" id="PS50011"/>
    </source>
</evidence>
<keyword evidence="2" id="KW-0723">Serine/threonine-protein kinase</keyword>
<dbReference type="SMART" id="SM00220">
    <property type="entry name" value="S_TKc"/>
    <property type="match status" value="1"/>
</dbReference>
<dbReference type="EC" id="2.7.11.1" evidence="1"/>
<proteinExistence type="predicted"/>
<dbReference type="PANTHER" id="PTHR45707:SF43">
    <property type="entry name" value="PROTEIN KINASE DOMAIN-CONTAINING PROTEIN"/>
    <property type="match status" value="1"/>
</dbReference>
<evidence type="ECO:0000256" key="3">
    <source>
        <dbReference type="ARBA" id="ARBA00022679"/>
    </source>
</evidence>
<evidence type="ECO:0000313" key="12">
    <source>
        <dbReference type="Proteomes" id="UP000324897"/>
    </source>
</evidence>
<keyword evidence="12" id="KW-1185">Reference proteome</keyword>
<gene>
    <name evidence="11" type="ORF">EJB05_26797</name>
</gene>
<feature type="domain" description="Protein kinase" evidence="10">
    <location>
        <begin position="129"/>
        <end position="363"/>
    </location>
</feature>
<comment type="catalytic activity">
    <reaction evidence="7">
        <text>L-threonyl-[protein] + ATP = O-phospho-L-threonyl-[protein] + ADP + H(+)</text>
        <dbReference type="Rhea" id="RHEA:46608"/>
        <dbReference type="Rhea" id="RHEA-COMP:11060"/>
        <dbReference type="Rhea" id="RHEA-COMP:11605"/>
        <dbReference type="ChEBI" id="CHEBI:15378"/>
        <dbReference type="ChEBI" id="CHEBI:30013"/>
        <dbReference type="ChEBI" id="CHEBI:30616"/>
        <dbReference type="ChEBI" id="CHEBI:61977"/>
        <dbReference type="ChEBI" id="CHEBI:456216"/>
        <dbReference type="EC" id="2.7.11.1"/>
    </reaction>
</comment>
<accession>A0A5J9ULS4</accession>
<dbReference type="GO" id="GO:0004674">
    <property type="term" value="F:protein serine/threonine kinase activity"/>
    <property type="evidence" value="ECO:0007669"/>
    <property type="project" value="UniProtKB-KW"/>
</dbReference>
<dbReference type="PANTHER" id="PTHR45707">
    <property type="entry name" value="C2 CALCIUM/LIPID-BINDING PLANT PHOSPHORIBOSYLTRANSFERASE FAMILY PROTEIN"/>
    <property type="match status" value="1"/>
</dbReference>
<evidence type="ECO:0000256" key="6">
    <source>
        <dbReference type="ARBA" id="ARBA00022840"/>
    </source>
</evidence>
<evidence type="ECO:0000256" key="2">
    <source>
        <dbReference type="ARBA" id="ARBA00022527"/>
    </source>
</evidence>
<organism evidence="11 12">
    <name type="scientific">Eragrostis curvula</name>
    <name type="common">weeping love grass</name>
    <dbReference type="NCBI Taxonomy" id="38414"/>
    <lineage>
        <taxon>Eukaryota</taxon>
        <taxon>Viridiplantae</taxon>
        <taxon>Streptophyta</taxon>
        <taxon>Embryophyta</taxon>
        <taxon>Tracheophyta</taxon>
        <taxon>Spermatophyta</taxon>
        <taxon>Magnoliopsida</taxon>
        <taxon>Liliopsida</taxon>
        <taxon>Poales</taxon>
        <taxon>Poaceae</taxon>
        <taxon>PACMAD clade</taxon>
        <taxon>Chloridoideae</taxon>
        <taxon>Eragrostideae</taxon>
        <taxon>Eragrostidinae</taxon>
        <taxon>Eragrostis</taxon>
    </lineage>
</organism>
<reference evidence="11 12" key="1">
    <citation type="journal article" date="2019" name="Sci. Rep.">
        <title>A high-quality genome of Eragrostis curvula grass provides insights into Poaceae evolution and supports new strategies to enhance forage quality.</title>
        <authorList>
            <person name="Carballo J."/>
            <person name="Santos B.A.C.M."/>
            <person name="Zappacosta D."/>
            <person name="Garbus I."/>
            <person name="Selva J.P."/>
            <person name="Gallo C.A."/>
            <person name="Diaz A."/>
            <person name="Albertini E."/>
            <person name="Caccamo M."/>
            <person name="Echenique V."/>
        </authorList>
    </citation>
    <scope>NUCLEOTIDE SEQUENCE [LARGE SCALE GENOMIC DNA]</scope>
    <source>
        <strain evidence="12">cv. Victoria</strain>
        <tissue evidence="11">Leaf</tissue>
    </source>
</reference>
<keyword evidence="3" id="KW-0808">Transferase</keyword>
<evidence type="ECO:0000256" key="5">
    <source>
        <dbReference type="ARBA" id="ARBA00022777"/>
    </source>
</evidence>
<dbReference type="GO" id="GO:0005524">
    <property type="term" value="F:ATP binding"/>
    <property type="evidence" value="ECO:0007669"/>
    <property type="project" value="UniProtKB-KW"/>
</dbReference>
<dbReference type="Gene3D" id="1.10.510.10">
    <property type="entry name" value="Transferase(Phosphotransferase) domain 1"/>
    <property type="match status" value="1"/>
</dbReference>
<sequence>TLTAPGASPLSTERRDMKKSNQSLHITGHGAIAVSSEILSAKGVSNNDHDFLDVKSGSCDIRHHFTTEQRGQGDMISFCIGQYASGTEPEQRSFSSRITNEHEALEELLIDETAKPVMLSYAVLKDITNNFSEVIGGGGSGEVYMSILKKNLSDIVCGKQGFLRNGKVAVKKLYNMEVFTDKQFSDELKCLIRVKHNNIVRLLGYCSDTQQKLVEYEGQFVLADIRQRFLCIEYAPNKSLADYLKDGSRAHIWATRYQLIDGICQGLHYLHKKESITHLDLKPGNVLLDANMAPKISDFGISRCFSGTRSKIITRSLCGSLGYIAPELLEKGEISFKSDIFSLGIIIRNILSGSTDLSDFESV</sequence>
<keyword evidence="4" id="KW-0547">Nucleotide-binding</keyword>
<dbReference type="InterPro" id="IPR008271">
    <property type="entry name" value="Ser/Thr_kinase_AS"/>
</dbReference>
<keyword evidence="5" id="KW-0418">Kinase</keyword>
<dbReference type="Gene3D" id="3.30.200.20">
    <property type="entry name" value="Phosphorylase Kinase, domain 1"/>
    <property type="match status" value="1"/>
</dbReference>
<evidence type="ECO:0000256" key="4">
    <source>
        <dbReference type="ARBA" id="ARBA00022741"/>
    </source>
</evidence>
<dbReference type="SUPFAM" id="SSF56112">
    <property type="entry name" value="Protein kinase-like (PK-like)"/>
    <property type="match status" value="1"/>
</dbReference>
<evidence type="ECO:0000256" key="8">
    <source>
        <dbReference type="ARBA" id="ARBA00048679"/>
    </source>
</evidence>
<keyword evidence="6" id="KW-0067">ATP-binding</keyword>
<protein>
    <recommendedName>
        <fullName evidence="1">non-specific serine/threonine protein kinase</fullName>
        <ecNumber evidence="1">2.7.11.1</ecNumber>
    </recommendedName>
</protein>
<evidence type="ECO:0000256" key="1">
    <source>
        <dbReference type="ARBA" id="ARBA00012513"/>
    </source>
</evidence>
<feature type="non-terminal residue" evidence="11">
    <location>
        <position position="1"/>
    </location>
</feature>
<evidence type="ECO:0000313" key="11">
    <source>
        <dbReference type="EMBL" id="TVU24364.1"/>
    </source>
</evidence>
<dbReference type="FunFam" id="1.10.510.10:FF:001023">
    <property type="entry name" value="Os07g0541700 protein"/>
    <property type="match status" value="1"/>
</dbReference>
<dbReference type="Pfam" id="PF00069">
    <property type="entry name" value="Pkinase"/>
    <property type="match status" value="1"/>
</dbReference>